<dbReference type="RefSeq" id="WP_303887267.1">
    <property type="nucleotide sequence ID" value="NZ_JAGZCC010000032.1"/>
</dbReference>
<protein>
    <submittedName>
        <fullName evidence="3">Terminase small subunit</fullName>
    </submittedName>
</protein>
<evidence type="ECO:0000313" key="3">
    <source>
        <dbReference type="EMBL" id="MBS5588445.1"/>
    </source>
</evidence>
<evidence type="ECO:0000256" key="2">
    <source>
        <dbReference type="ARBA" id="ARBA00023219"/>
    </source>
</evidence>
<sequence length="141" mass="16056">MTEKQKMFCDEYLIDLNGTRAYKAVYKNIKSDNSAAARASKLLDHNDIKEYIQKRLKELESERVATVQEILEYYTSVMRGNSKSSVLALCGNGFQEVIEKPPDEKERLKAAEALARRFGLFKDNVDITSKGNTIIVDDIDE</sequence>
<name>A0A943I6E6_9FIRM</name>
<organism evidence="3 4">
    <name type="scientific">Thomasclavelia spiroformis</name>
    <dbReference type="NCBI Taxonomy" id="29348"/>
    <lineage>
        <taxon>Bacteria</taxon>
        <taxon>Bacillati</taxon>
        <taxon>Bacillota</taxon>
        <taxon>Erysipelotrichia</taxon>
        <taxon>Erysipelotrichales</taxon>
        <taxon>Coprobacillaceae</taxon>
        <taxon>Thomasclavelia</taxon>
    </lineage>
</organism>
<keyword evidence="1" id="KW-1188">Viral release from host cell</keyword>
<comment type="caution">
    <text evidence="3">The sequence shown here is derived from an EMBL/GenBank/DDBJ whole genome shotgun (WGS) entry which is preliminary data.</text>
</comment>
<accession>A0A943I6E6</accession>
<dbReference type="InterPro" id="IPR038713">
    <property type="entry name" value="Terminase_Gp1_N_sf"/>
</dbReference>
<evidence type="ECO:0000256" key="1">
    <source>
        <dbReference type="ARBA" id="ARBA00022612"/>
    </source>
</evidence>
<dbReference type="Proteomes" id="UP000751224">
    <property type="component" value="Unassembled WGS sequence"/>
</dbReference>
<dbReference type="Pfam" id="PF03592">
    <property type="entry name" value="Terminase_2"/>
    <property type="match status" value="1"/>
</dbReference>
<dbReference type="InterPro" id="IPR052404">
    <property type="entry name" value="SPP1-like_terminase"/>
</dbReference>
<dbReference type="Gene3D" id="1.10.10.1400">
    <property type="entry name" value="Terminase, small subunit, N-terminal DNA-binding domain, HTH motif"/>
    <property type="match status" value="1"/>
</dbReference>
<evidence type="ECO:0000313" key="4">
    <source>
        <dbReference type="Proteomes" id="UP000751224"/>
    </source>
</evidence>
<dbReference type="PANTHER" id="PTHR41328:SF2">
    <property type="entry name" value="TERMINASE SMALL SUBUNIT"/>
    <property type="match status" value="1"/>
</dbReference>
<dbReference type="InterPro" id="IPR005335">
    <property type="entry name" value="Terminase_ssu"/>
</dbReference>
<proteinExistence type="predicted"/>
<gene>
    <name evidence="3" type="ORF">KHX14_06455</name>
</gene>
<dbReference type="GO" id="GO:0051276">
    <property type="term" value="P:chromosome organization"/>
    <property type="evidence" value="ECO:0007669"/>
    <property type="project" value="InterPro"/>
</dbReference>
<keyword evidence="2" id="KW-0231">Viral genome packaging</keyword>
<dbReference type="EMBL" id="JAGZCC010000032">
    <property type="protein sequence ID" value="MBS5588445.1"/>
    <property type="molecule type" value="Genomic_DNA"/>
</dbReference>
<dbReference type="PANTHER" id="PTHR41328">
    <property type="entry name" value="TERMINASE SMALL SUBUNIT-RELATED"/>
    <property type="match status" value="1"/>
</dbReference>
<dbReference type="AlphaFoldDB" id="A0A943I6E6"/>
<dbReference type="Gene3D" id="6.10.140.2160">
    <property type="match status" value="1"/>
</dbReference>
<reference evidence="3" key="1">
    <citation type="submission" date="2021-02" db="EMBL/GenBank/DDBJ databases">
        <title>Infant gut strain persistence is associated with maternal origin, phylogeny, and functional potential including surface adhesion and iron acquisition.</title>
        <authorList>
            <person name="Lou Y.C."/>
        </authorList>
    </citation>
    <scope>NUCLEOTIDE SEQUENCE</scope>
    <source>
        <strain evidence="3">L3_108_000G1_dasL3_108_000G1_metabat.metabat.11</strain>
    </source>
</reference>